<dbReference type="GO" id="GO:0008270">
    <property type="term" value="F:zinc ion binding"/>
    <property type="evidence" value="ECO:0007669"/>
    <property type="project" value="UniProtKB-KW"/>
</dbReference>
<organism evidence="8 9">
    <name type="scientific">Uncinula necator</name>
    <name type="common">Grape powdery mildew</name>
    <dbReference type="NCBI Taxonomy" id="52586"/>
    <lineage>
        <taxon>Eukaryota</taxon>
        <taxon>Fungi</taxon>
        <taxon>Dikarya</taxon>
        <taxon>Ascomycota</taxon>
        <taxon>Pezizomycotina</taxon>
        <taxon>Leotiomycetes</taxon>
        <taxon>Erysiphales</taxon>
        <taxon>Erysiphaceae</taxon>
        <taxon>Erysiphe</taxon>
    </lineage>
</organism>
<dbReference type="PANTHER" id="PTHR19818">
    <property type="entry name" value="ZINC FINGER PROTEIN ZIC AND GLI"/>
    <property type="match status" value="1"/>
</dbReference>
<evidence type="ECO:0000256" key="3">
    <source>
        <dbReference type="ARBA" id="ARBA00022771"/>
    </source>
</evidence>
<keyword evidence="9" id="KW-1185">Reference proteome</keyword>
<keyword evidence="3 5" id="KW-0863">Zinc-finger</keyword>
<keyword evidence="1" id="KW-0479">Metal-binding</keyword>
<evidence type="ECO:0000256" key="4">
    <source>
        <dbReference type="ARBA" id="ARBA00022833"/>
    </source>
</evidence>
<dbReference type="STRING" id="52586.A0A0B1P814"/>
<dbReference type="SUPFAM" id="SSF57667">
    <property type="entry name" value="beta-beta-alpha zinc fingers"/>
    <property type="match status" value="1"/>
</dbReference>
<evidence type="ECO:0000256" key="5">
    <source>
        <dbReference type="PROSITE-ProRule" id="PRU00042"/>
    </source>
</evidence>
<feature type="region of interest" description="Disordered" evidence="6">
    <location>
        <begin position="225"/>
        <end position="286"/>
    </location>
</feature>
<feature type="compositionally biased region" description="Polar residues" evidence="6">
    <location>
        <begin position="227"/>
        <end position="255"/>
    </location>
</feature>
<accession>A0A0B1P814</accession>
<feature type="compositionally biased region" description="Low complexity" evidence="6">
    <location>
        <begin position="45"/>
        <end position="59"/>
    </location>
</feature>
<dbReference type="InterPro" id="IPR050329">
    <property type="entry name" value="GLI_C2H2-zinc-finger"/>
</dbReference>
<evidence type="ECO:0000313" key="8">
    <source>
        <dbReference type="EMBL" id="KHJ34393.1"/>
    </source>
</evidence>
<feature type="domain" description="C2H2-type" evidence="7">
    <location>
        <begin position="193"/>
        <end position="222"/>
    </location>
</feature>
<dbReference type="GO" id="GO:0000978">
    <property type="term" value="F:RNA polymerase II cis-regulatory region sequence-specific DNA binding"/>
    <property type="evidence" value="ECO:0007669"/>
    <property type="project" value="TreeGrafter"/>
</dbReference>
<evidence type="ECO:0000313" key="9">
    <source>
        <dbReference type="Proteomes" id="UP000030854"/>
    </source>
</evidence>
<dbReference type="GO" id="GO:0045944">
    <property type="term" value="P:positive regulation of transcription by RNA polymerase II"/>
    <property type="evidence" value="ECO:0007669"/>
    <property type="project" value="UniProtKB-ARBA"/>
</dbReference>
<evidence type="ECO:0000259" key="7">
    <source>
        <dbReference type="PROSITE" id="PS50157"/>
    </source>
</evidence>
<keyword evidence="2" id="KW-0677">Repeat</keyword>
<keyword evidence="4" id="KW-0862">Zinc</keyword>
<evidence type="ECO:0000256" key="1">
    <source>
        <dbReference type="ARBA" id="ARBA00022723"/>
    </source>
</evidence>
<feature type="domain" description="C2H2-type" evidence="7">
    <location>
        <begin position="160"/>
        <end position="192"/>
    </location>
</feature>
<dbReference type="Proteomes" id="UP000030854">
    <property type="component" value="Unassembled WGS sequence"/>
</dbReference>
<sequence length="340" mass="37723">MMIARDSTGRSVSLLNDEPSEQISVQSLVSHASYHSFDFTQSHATRSNSSSPTTPNLTRADSCDAPFSPKTPTSSHEFSYRITHSSVNTRKDKLLSCQSYEKMSQICKDRSLQKGKRKSTKELCQSPNYEIRDAYGEPLVLDDDSYFNHTISSERAPKRYPCRFRDSHHCQKTFTTSGHASRHSKIHTAEKGVSCSWPGCHKKFTRSDNMKQHLETHTKERLRIAKVSNNNVLSDEPKSSSNHNLMNTLTTTSALTIPAGVKKSTHSKRGTNRNASSGAQADLRSQPRSIIVSPGIKPLLNPIDFKCLNITMSSLPMHTSTSSSHPNGLDTLALAAGTHY</sequence>
<dbReference type="SMART" id="SM00355">
    <property type="entry name" value="ZnF_C2H2"/>
    <property type="match status" value="2"/>
</dbReference>
<dbReference type="InterPro" id="IPR036236">
    <property type="entry name" value="Znf_C2H2_sf"/>
</dbReference>
<dbReference type="Gene3D" id="3.30.160.60">
    <property type="entry name" value="Classic Zinc Finger"/>
    <property type="match status" value="2"/>
</dbReference>
<dbReference type="PANTHER" id="PTHR19818:SF139">
    <property type="entry name" value="PAIR-RULE PROTEIN ODD-PAIRED"/>
    <property type="match status" value="1"/>
</dbReference>
<proteinExistence type="predicted"/>
<dbReference type="InterPro" id="IPR013087">
    <property type="entry name" value="Znf_C2H2_type"/>
</dbReference>
<reference evidence="8 9" key="1">
    <citation type="journal article" date="2014" name="BMC Genomics">
        <title>Adaptive genomic structural variation in the grape powdery mildew pathogen, Erysiphe necator.</title>
        <authorList>
            <person name="Jones L."/>
            <person name="Riaz S."/>
            <person name="Morales-Cruz A."/>
            <person name="Amrine K.C."/>
            <person name="McGuire B."/>
            <person name="Gubler W.D."/>
            <person name="Walker M.A."/>
            <person name="Cantu D."/>
        </authorList>
    </citation>
    <scope>NUCLEOTIDE SEQUENCE [LARGE SCALE GENOMIC DNA]</scope>
    <source>
        <strain evidence="9">c</strain>
    </source>
</reference>
<dbReference type="FunFam" id="3.30.160.60:FF:001075">
    <property type="entry name" value="Zinc finger, C2H2-type/integrase, DNA-binding protein"/>
    <property type="match status" value="1"/>
</dbReference>
<dbReference type="HOGENOM" id="CLU_056436_0_0_1"/>
<dbReference type="EMBL" id="JNVN01000894">
    <property type="protein sequence ID" value="KHJ34393.1"/>
    <property type="molecule type" value="Genomic_DNA"/>
</dbReference>
<evidence type="ECO:0000256" key="6">
    <source>
        <dbReference type="SAM" id="MobiDB-lite"/>
    </source>
</evidence>
<dbReference type="AlphaFoldDB" id="A0A0B1P814"/>
<evidence type="ECO:0000256" key="2">
    <source>
        <dbReference type="ARBA" id="ARBA00022737"/>
    </source>
</evidence>
<dbReference type="PROSITE" id="PS00028">
    <property type="entry name" value="ZINC_FINGER_C2H2_1"/>
    <property type="match status" value="1"/>
</dbReference>
<dbReference type="GO" id="GO:0000981">
    <property type="term" value="F:DNA-binding transcription factor activity, RNA polymerase II-specific"/>
    <property type="evidence" value="ECO:0007669"/>
    <property type="project" value="TreeGrafter"/>
</dbReference>
<dbReference type="PROSITE" id="PS50157">
    <property type="entry name" value="ZINC_FINGER_C2H2_2"/>
    <property type="match status" value="2"/>
</dbReference>
<feature type="region of interest" description="Disordered" evidence="6">
    <location>
        <begin position="42"/>
        <end position="76"/>
    </location>
</feature>
<comment type="caution">
    <text evidence="8">The sequence shown here is derived from an EMBL/GenBank/DDBJ whole genome shotgun (WGS) entry which is preliminary data.</text>
</comment>
<gene>
    <name evidence="8" type="ORF">EV44_g6332</name>
</gene>
<protein>
    <submittedName>
        <fullName evidence="8">Putative c2h2 transcription factor</fullName>
    </submittedName>
</protein>
<dbReference type="GO" id="GO:0005634">
    <property type="term" value="C:nucleus"/>
    <property type="evidence" value="ECO:0007669"/>
    <property type="project" value="UniProtKB-ARBA"/>
</dbReference>
<name>A0A0B1P814_UNCNE</name>